<keyword evidence="1" id="KW-0812">Transmembrane</keyword>
<keyword evidence="1" id="KW-0472">Membrane</keyword>
<feature type="transmembrane region" description="Helical" evidence="1">
    <location>
        <begin position="37"/>
        <end position="56"/>
    </location>
</feature>
<feature type="transmembrane region" description="Helical" evidence="1">
    <location>
        <begin position="76"/>
        <end position="95"/>
    </location>
</feature>
<name>A0A931HU83_9BACI</name>
<dbReference type="RefSeq" id="WP_197316082.1">
    <property type="nucleotide sequence ID" value="NZ_JADZSC010000001.1"/>
</dbReference>
<comment type="caution">
    <text evidence="2">The sequence shown here is derived from an EMBL/GenBank/DDBJ whole genome shotgun (WGS) entry which is preliminary data.</text>
</comment>
<protein>
    <submittedName>
        <fullName evidence="2">Uncharacterized protein</fullName>
    </submittedName>
</protein>
<evidence type="ECO:0000313" key="3">
    <source>
        <dbReference type="Proteomes" id="UP000614490"/>
    </source>
</evidence>
<organism evidence="2 3">
    <name type="scientific">Halobacillus yeomjeoni</name>
    <dbReference type="NCBI Taxonomy" id="311194"/>
    <lineage>
        <taxon>Bacteria</taxon>
        <taxon>Bacillati</taxon>
        <taxon>Bacillota</taxon>
        <taxon>Bacilli</taxon>
        <taxon>Bacillales</taxon>
        <taxon>Bacillaceae</taxon>
        <taxon>Halobacillus</taxon>
    </lineage>
</organism>
<keyword evidence="3" id="KW-1185">Reference proteome</keyword>
<dbReference type="EMBL" id="JADZSC010000001">
    <property type="protein sequence ID" value="MBH0229474.1"/>
    <property type="molecule type" value="Genomic_DNA"/>
</dbReference>
<proteinExistence type="predicted"/>
<sequence length="103" mass="11521">MPMEQEVYPMLVGGFVAFMSIAMIVVIYLRMKRKRRAYNWFLTHLLFFSASGYFLLKAMAVPSGEVMSSEEASIHLAQAGLLWAVSMVCLMGGFLKAGTTESR</sequence>
<evidence type="ECO:0000256" key="1">
    <source>
        <dbReference type="SAM" id="Phobius"/>
    </source>
</evidence>
<keyword evidence="1" id="KW-1133">Transmembrane helix</keyword>
<reference evidence="2 3" key="1">
    <citation type="journal article" date="2005" name="Int. J. Syst. Evol. Microbiol.">
        <title>Halobacillus yeomjeoni sp. nov., isolated from a marine solar saltern in Korea.</title>
        <authorList>
            <person name="Yoon J.H."/>
            <person name="Kang S.J."/>
            <person name="Lee C.H."/>
            <person name="Oh H.W."/>
            <person name="Oh T.K."/>
        </authorList>
    </citation>
    <scope>NUCLEOTIDE SEQUENCE [LARGE SCALE GENOMIC DNA]</scope>
    <source>
        <strain evidence="2 3">KCTC 3957</strain>
    </source>
</reference>
<feature type="transmembrane region" description="Helical" evidence="1">
    <location>
        <begin position="12"/>
        <end position="30"/>
    </location>
</feature>
<dbReference type="Proteomes" id="UP000614490">
    <property type="component" value="Unassembled WGS sequence"/>
</dbReference>
<evidence type="ECO:0000313" key="2">
    <source>
        <dbReference type="EMBL" id="MBH0229474.1"/>
    </source>
</evidence>
<gene>
    <name evidence="2" type="ORF">H0267_04520</name>
</gene>
<accession>A0A931HU83</accession>
<dbReference type="AlphaFoldDB" id="A0A931HU83"/>